<proteinExistence type="predicted"/>
<gene>
    <name evidence="1" type="ORF">PDMSB3_0138</name>
</gene>
<reference evidence="1 2" key="1">
    <citation type="submission" date="2019-08" db="EMBL/GenBank/DDBJ databases">
        <authorList>
            <person name="Herpell B J."/>
        </authorList>
    </citation>
    <scope>NUCLEOTIDE SEQUENCE [LARGE SCALE GENOMIC DNA]</scope>
    <source>
        <strain evidence="2">Msb3</strain>
        <plasmid evidence="1 2">pI</plasmid>
    </source>
</reference>
<dbReference type="AlphaFoldDB" id="A0A5Q4Z2R5"/>
<dbReference type="KEGG" id="pdio:PDMSB3_0138.2"/>
<name>A0A5Q4Z2R5_9BURK</name>
<accession>A0A5Q4Z2R5</accession>
<sequence>MSRIESPSALHRADKRSAHWTLNMLNPSAAELLRSAEYVCSLDESLPDYTAIHYHRNSKHVNATIYPISVLRARGAFLAELAKSAGCRDAWDQRYAARVAGSRLAEYTSALVGAENLQGAWSTLDLASVTDRPLIVRGIIEGYRDWQNSCYSEDEERFPGGEEARANTKARAQRLQQLISFLALRRALSKMAPTERNSAFSLALAARVAWANSSIALTASEGKACLKATDYADEASALAYHLGTLSEPDAMMPELVSDVAELIQAWSDGFGSYPMSSYARDAVTV</sequence>
<evidence type="ECO:0000313" key="1">
    <source>
        <dbReference type="EMBL" id="VVD30974.1"/>
    </source>
</evidence>
<keyword evidence="2" id="KW-1185">Reference proteome</keyword>
<protein>
    <submittedName>
        <fullName evidence="1">Uncharacterized protein</fullName>
    </submittedName>
</protein>
<keyword evidence="1" id="KW-0614">Plasmid</keyword>
<geneLocation type="plasmid" evidence="1 2">
    <name>pI</name>
</geneLocation>
<organism evidence="1 2">
    <name type="scientific">Paraburkholderia dioscoreae</name>
    <dbReference type="NCBI Taxonomy" id="2604047"/>
    <lineage>
        <taxon>Bacteria</taxon>
        <taxon>Pseudomonadati</taxon>
        <taxon>Pseudomonadota</taxon>
        <taxon>Betaproteobacteria</taxon>
        <taxon>Burkholderiales</taxon>
        <taxon>Burkholderiaceae</taxon>
        <taxon>Paraburkholderia</taxon>
    </lineage>
</organism>
<dbReference type="RefSeq" id="WP_165189926.1">
    <property type="nucleotide sequence ID" value="NZ_LR699555.1"/>
</dbReference>
<evidence type="ECO:0000313" key="2">
    <source>
        <dbReference type="Proteomes" id="UP000325811"/>
    </source>
</evidence>
<dbReference type="EMBL" id="LR699555">
    <property type="protein sequence ID" value="VVD30974.1"/>
    <property type="molecule type" value="Genomic_DNA"/>
</dbReference>
<dbReference type="Proteomes" id="UP000325811">
    <property type="component" value="Plasmid pI"/>
</dbReference>